<dbReference type="SUPFAM" id="SSF53697">
    <property type="entry name" value="SIS domain"/>
    <property type="match status" value="1"/>
</dbReference>
<dbReference type="PANTHER" id="PTHR30514">
    <property type="entry name" value="GLUCOKINASE"/>
    <property type="match status" value="1"/>
</dbReference>
<dbReference type="GO" id="GO:0003677">
    <property type="term" value="F:DNA binding"/>
    <property type="evidence" value="ECO:0007669"/>
    <property type="project" value="UniProtKB-KW"/>
</dbReference>
<dbReference type="CDD" id="cd05013">
    <property type="entry name" value="SIS_RpiR"/>
    <property type="match status" value="1"/>
</dbReference>
<dbReference type="Gene3D" id="1.10.10.10">
    <property type="entry name" value="Winged helix-like DNA-binding domain superfamily/Winged helix DNA-binding domain"/>
    <property type="match status" value="1"/>
</dbReference>
<dbReference type="GO" id="GO:0097367">
    <property type="term" value="F:carbohydrate derivative binding"/>
    <property type="evidence" value="ECO:0007669"/>
    <property type="project" value="InterPro"/>
</dbReference>
<dbReference type="RefSeq" id="WP_006785310.1">
    <property type="nucleotide sequence ID" value="NZ_CABJBH010000015.1"/>
</dbReference>
<dbReference type="InterPro" id="IPR035472">
    <property type="entry name" value="RpiR-like_SIS"/>
</dbReference>
<evidence type="ECO:0000256" key="3">
    <source>
        <dbReference type="ARBA" id="ARBA00023163"/>
    </source>
</evidence>
<dbReference type="InterPro" id="IPR046348">
    <property type="entry name" value="SIS_dom_sf"/>
</dbReference>
<dbReference type="Pfam" id="PF01380">
    <property type="entry name" value="SIS"/>
    <property type="match status" value="1"/>
</dbReference>
<dbReference type="GO" id="GO:0003700">
    <property type="term" value="F:DNA-binding transcription factor activity"/>
    <property type="evidence" value="ECO:0007669"/>
    <property type="project" value="InterPro"/>
</dbReference>
<dbReference type="InterPro" id="IPR009057">
    <property type="entry name" value="Homeodomain-like_sf"/>
</dbReference>
<dbReference type="GeneID" id="60057966"/>
<dbReference type="InterPro" id="IPR036388">
    <property type="entry name" value="WH-like_DNA-bd_sf"/>
</dbReference>
<dbReference type="EMBL" id="WMQE01000011">
    <property type="protein sequence ID" value="MTK21018.1"/>
    <property type="molecule type" value="Genomic_DNA"/>
</dbReference>
<dbReference type="OrthoDB" id="3684496at2"/>
<dbReference type="Pfam" id="PF01418">
    <property type="entry name" value="HTH_6"/>
    <property type="match status" value="1"/>
</dbReference>
<proteinExistence type="predicted"/>
<keyword evidence="2" id="KW-0238">DNA-binding</keyword>
<dbReference type="GO" id="GO:1901135">
    <property type="term" value="P:carbohydrate derivative metabolic process"/>
    <property type="evidence" value="ECO:0007669"/>
    <property type="project" value="InterPro"/>
</dbReference>
<keyword evidence="1" id="KW-0805">Transcription regulation</keyword>
<evidence type="ECO:0000313" key="5">
    <source>
        <dbReference type="Proteomes" id="UP000487649"/>
    </source>
</evidence>
<dbReference type="InterPro" id="IPR001347">
    <property type="entry name" value="SIS_dom"/>
</dbReference>
<dbReference type="PROSITE" id="PS51464">
    <property type="entry name" value="SIS"/>
    <property type="match status" value="1"/>
</dbReference>
<evidence type="ECO:0000313" key="4">
    <source>
        <dbReference type="EMBL" id="MTK21018.1"/>
    </source>
</evidence>
<gene>
    <name evidence="4" type="ORF">GMA92_06260</name>
</gene>
<comment type="caution">
    <text evidence="4">The sequence shown here is derived from an EMBL/GenBank/DDBJ whole genome shotgun (WGS) entry which is preliminary data.</text>
</comment>
<dbReference type="PANTHER" id="PTHR30514:SF9">
    <property type="entry name" value="TRANSCRIPTIONAL REGULATOR"/>
    <property type="match status" value="1"/>
</dbReference>
<name>A0A173THY5_9FIRM</name>
<dbReference type="InterPro" id="IPR047640">
    <property type="entry name" value="RpiR-like"/>
</dbReference>
<dbReference type="SUPFAM" id="SSF46689">
    <property type="entry name" value="Homeodomain-like"/>
    <property type="match status" value="1"/>
</dbReference>
<dbReference type="Proteomes" id="UP000487649">
    <property type="component" value="Unassembled WGS sequence"/>
</dbReference>
<dbReference type="PROSITE" id="PS51071">
    <property type="entry name" value="HTH_RPIR"/>
    <property type="match status" value="1"/>
</dbReference>
<evidence type="ECO:0000256" key="2">
    <source>
        <dbReference type="ARBA" id="ARBA00023125"/>
    </source>
</evidence>
<sequence length="286" mass="32350">MGILEELSNPTFKVTKSDKILIEYIKNTLNTVVYKPISEIAKESGIGEATVTRFTKKLGYSGFQEFKINLTKELTLQEEKVIMNPNISCNEEVTETAMKLFQATSEVLHQTLEKINPHMIVQCVQMLTKARKIYIIGIGYSGIVATDFNYKLMRIGANSFPIIDSHTMLMLASIMHQDDIILAISHSGNTDEVIETVHLAKQQGAKIIALTENYNSPLLQLADVFLTYQSNETTFETGSVTSKLAQMFMLDLIYTEMIKEQFDDVLEKKVKTTDVIVAYKNKRKKN</sequence>
<dbReference type="AlphaFoldDB" id="A0A173THY5"/>
<evidence type="ECO:0000256" key="1">
    <source>
        <dbReference type="ARBA" id="ARBA00023015"/>
    </source>
</evidence>
<keyword evidence="3" id="KW-0804">Transcription</keyword>
<organism evidence="4 5">
    <name type="scientific">Turicibacter sanguinis</name>
    <dbReference type="NCBI Taxonomy" id="154288"/>
    <lineage>
        <taxon>Bacteria</taxon>
        <taxon>Bacillati</taxon>
        <taxon>Bacillota</taxon>
        <taxon>Erysipelotrichia</taxon>
        <taxon>Erysipelotrichales</taxon>
        <taxon>Turicibacteraceae</taxon>
        <taxon>Turicibacter</taxon>
    </lineage>
</organism>
<protein>
    <submittedName>
        <fullName evidence="4">SIS domain-containing protein</fullName>
    </submittedName>
</protein>
<dbReference type="Gene3D" id="3.40.50.10490">
    <property type="entry name" value="Glucose-6-phosphate isomerase like protein, domain 1"/>
    <property type="match status" value="1"/>
</dbReference>
<dbReference type="InterPro" id="IPR000281">
    <property type="entry name" value="HTH_RpiR"/>
</dbReference>
<reference evidence="4 5" key="1">
    <citation type="journal article" date="2019" name="Nat. Med.">
        <title>A library of human gut bacterial isolates paired with longitudinal multiomics data enables mechanistic microbiome research.</title>
        <authorList>
            <person name="Poyet M."/>
            <person name="Groussin M."/>
            <person name="Gibbons S.M."/>
            <person name="Avila-Pacheco J."/>
            <person name="Jiang X."/>
            <person name="Kearney S.M."/>
            <person name="Perrotta A.R."/>
            <person name="Berdy B."/>
            <person name="Zhao S."/>
            <person name="Lieberman T.D."/>
            <person name="Swanson P.K."/>
            <person name="Smith M."/>
            <person name="Roesemann S."/>
            <person name="Alexander J.E."/>
            <person name="Rich S.A."/>
            <person name="Livny J."/>
            <person name="Vlamakis H."/>
            <person name="Clish C."/>
            <person name="Bullock K."/>
            <person name="Deik A."/>
            <person name="Scott J."/>
            <person name="Pierce K.A."/>
            <person name="Xavier R.J."/>
            <person name="Alm E.J."/>
        </authorList>
    </citation>
    <scope>NUCLEOTIDE SEQUENCE [LARGE SCALE GENOMIC DNA]</scope>
    <source>
        <strain evidence="4 5">BIOML-A198</strain>
    </source>
</reference>
<accession>A0A173THY5</accession>